<sequence length="382" mass="40563">MKLNLLFSAPFIASAIAAPTYSESWSNKHDKQPYGKSVAEPKYFTSAFSTRAIPGDVVVTNGTASPAGSTAYGHFSFKINSDKDIICYDIMLVNVTGEYSSPAFTATHIHQPAKGSAGPPRIAFPNPEKVGFDRNGAELRHSKGCLKGPFRTNITANGADTGSDSGFSLKDIEESPSSFFADTHTAQYTSGAVRGQLLASEVPVKKPDYFTSTLRTEATGNQVVNGSSVSVPGSDSTKAVYTLHINSDEEIVCYEIAVEGFPEDQEYYSPAKTATHSHSGVFGQTGPPRLAFKNPEPVKGDWKLTSLVKSLLGKKETGGVRASSACIKGPFTTGLLDVNGTDTGSASGFTLKQLEDNPSAFNADFHTSGFVAGAVRGQLYRP</sequence>
<dbReference type="OrthoDB" id="3554264at2759"/>
<feature type="chain" id="PRO_5008342032" description="CHRD domain-containing protein" evidence="1">
    <location>
        <begin position="18"/>
        <end position="382"/>
    </location>
</feature>
<dbReference type="Proteomes" id="UP000078595">
    <property type="component" value="Chromosome 7"/>
</dbReference>
<dbReference type="Pfam" id="PF07452">
    <property type="entry name" value="CHRD"/>
    <property type="match status" value="2"/>
</dbReference>
<dbReference type="GeneID" id="28970042"/>
<evidence type="ECO:0000313" key="3">
    <source>
        <dbReference type="EMBL" id="OBR84056.1"/>
    </source>
</evidence>
<dbReference type="RefSeq" id="XP_018261898.1">
    <property type="nucleotide sequence ID" value="XM_018409625.1"/>
</dbReference>
<keyword evidence="5" id="KW-1185">Reference proteome</keyword>
<dbReference type="EMBL" id="KI894033">
    <property type="protein sequence ID" value="OBR84056.1"/>
    <property type="molecule type" value="Genomic_DNA"/>
</dbReference>
<feature type="domain" description="CHRD" evidence="2">
    <location>
        <begin position="46"/>
        <end position="199"/>
    </location>
</feature>
<evidence type="ECO:0000313" key="4">
    <source>
        <dbReference type="EMBL" id="WWC63718.1"/>
    </source>
</evidence>
<dbReference type="EMBL" id="CP144536">
    <property type="protein sequence ID" value="WWC63718.1"/>
    <property type="molecule type" value="Genomic_DNA"/>
</dbReference>
<reference evidence="4" key="3">
    <citation type="submission" date="2024-02" db="EMBL/GenBank/DDBJ databases">
        <title>Comparative genomics of Cryptococcus and Kwoniella reveals pathogenesis evolution and contrasting modes of karyotype evolution via chromosome fusion or intercentromeric recombination.</title>
        <authorList>
            <person name="Coelho M.A."/>
            <person name="David-Palma M."/>
            <person name="Shea T."/>
            <person name="Bowers K."/>
            <person name="McGinley-Smith S."/>
            <person name="Mohammad A.W."/>
            <person name="Gnirke A."/>
            <person name="Yurkov A.M."/>
            <person name="Nowrousian M."/>
            <person name="Sun S."/>
            <person name="Cuomo C.A."/>
            <person name="Heitman J."/>
        </authorList>
    </citation>
    <scope>NUCLEOTIDE SEQUENCE</scope>
    <source>
        <strain evidence="4">CBS 10117</strain>
    </source>
</reference>
<evidence type="ECO:0000259" key="2">
    <source>
        <dbReference type="SMART" id="SM00754"/>
    </source>
</evidence>
<evidence type="ECO:0000256" key="1">
    <source>
        <dbReference type="SAM" id="SignalP"/>
    </source>
</evidence>
<organism evidence="3">
    <name type="scientific">Kwoniella dejecticola CBS 10117</name>
    <dbReference type="NCBI Taxonomy" id="1296121"/>
    <lineage>
        <taxon>Eukaryota</taxon>
        <taxon>Fungi</taxon>
        <taxon>Dikarya</taxon>
        <taxon>Basidiomycota</taxon>
        <taxon>Agaricomycotina</taxon>
        <taxon>Tremellomycetes</taxon>
        <taxon>Tremellales</taxon>
        <taxon>Cryptococcaceae</taxon>
        <taxon>Kwoniella</taxon>
    </lineage>
</organism>
<reference evidence="4" key="2">
    <citation type="submission" date="2013-07" db="EMBL/GenBank/DDBJ databases">
        <authorList>
            <consortium name="The Broad Institute Genome Sequencing Platform"/>
            <person name="Cuomo C."/>
            <person name="Litvintseva A."/>
            <person name="Chen Y."/>
            <person name="Heitman J."/>
            <person name="Sun S."/>
            <person name="Springer D."/>
            <person name="Dromer F."/>
            <person name="Young S.K."/>
            <person name="Zeng Q."/>
            <person name="Gargeya S."/>
            <person name="Fitzgerald M."/>
            <person name="Abouelleil A."/>
            <person name="Alvarado L."/>
            <person name="Berlin A.M."/>
            <person name="Chapman S.B."/>
            <person name="Dewar J."/>
            <person name="Goldberg J."/>
            <person name="Griggs A."/>
            <person name="Gujja S."/>
            <person name="Hansen M."/>
            <person name="Howarth C."/>
            <person name="Imamovic A."/>
            <person name="Larimer J."/>
            <person name="McCowan C."/>
            <person name="Murphy C."/>
            <person name="Pearson M."/>
            <person name="Priest M."/>
            <person name="Roberts A."/>
            <person name="Saif S."/>
            <person name="Shea T."/>
            <person name="Sykes S."/>
            <person name="Wortman J."/>
            <person name="Nusbaum C."/>
            <person name="Birren B."/>
        </authorList>
    </citation>
    <scope>NUCLEOTIDE SEQUENCE</scope>
    <source>
        <strain evidence="4">CBS 10117</strain>
    </source>
</reference>
<dbReference type="SMART" id="SM00754">
    <property type="entry name" value="CHRD"/>
    <property type="match status" value="2"/>
</dbReference>
<dbReference type="InterPro" id="IPR010895">
    <property type="entry name" value="CHRD"/>
</dbReference>
<feature type="domain" description="CHRD" evidence="2">
    <location>
        <begin position="212"/>
        <end position="381"/>
    </location>
</feature>
<reference evidence="3" key="1">
    <citation type="submission" date="2013-07" db="EMBL/GenBank/DDBJ databases">
        <title>The Genome Sequence of Cryptococcus dejecticola CBS10117.</title>
        <authorList>
            <consortium name="The Broad Institute Genome Sequencing Platform"/>
            <person name="Cuomo C."/>
            <person name="Litvintseva A."/>
            <person name="Chen Y."/>
            <person name="Heitman J."/>
            <person name="Sun S."/>
            <person name="Springer D."/>
            <person name="Dromer F."/>
            <person name="Young S.K."/>
            <person name="Zeng Q."/>
            <person name="Gargeya S."/>
            <person name="Fitzgerald M."/>
            <person name="Abouelleil A."/>
            <person name="Alvarado L."/>
            <person name="Berlin A.M."/>
            <person name="Chapman S.B."/>
            <person name="Dewar J."/>
            <person name="Goldberg J."/>
            <person name="Griggs A."/>
            <person name="Gujja S."/>
            <person name="Hansen M."/>
            <person name="Howarth C."/>
            <person name="Imamovic A."/>
            <person name="Larimer J."/>
            <person name="McCowan C."/>
            <person name="Murphy C."/>
            <person name="Pearson M."/>
            <person name="Priest M."/>
            <person name="Roberts A."/>
            <person name="Saif S."/>
            <person name="Shea T."/>
            <person name="Sykes S."/>
            <person name="Wortman J."/>
            <person name="Nusbaum C."/>
            <person name="Birren B."/>
        </authorList>
    </citation>
    <scope>NUCLEOTIDE SEQUENCE [LARGE SCALE GENOMIC DNA]</scope>
    <source>
        <strain evidence="3">CBS 10117</strain>
    </source>
</reference>
<dbReference type="VEuPathDB" id="FungiDB:I303_06343"/>
<proteinExistence type="predicted"/>
<dbReference type="AlphaFoldDB" id="A0A1A6A1X2"/>
<dbReference type="KEGG" id="kdj:28970042"/>
<gene>
    <name evidence="3" type="ORF">I303_06343</name>
    <name evidence="4" type="ORF">I303_106323</name>
</gene>
<keyword evidence="1" id="KW-0732">Signal</keyword>
<protein>
    <recommendedName>
        <fullName evidence="2">CHRD domain-containing protein</fullName>
    </recommendedName>
</protein>
<name>A0A1A6A1X2_9TREE</name>
<accession>A0A1A6A1X2</accession>
<evidence type="ECO:0000313" key="5">
    <source>
        <dbReference type="Proteomes" id="UP000078595"/>
    </source>
</evidence>
<feature type="signal peptide" evidence="1">
    <location>
        <begin position="1"/>
        <end position="17"/>
    </location>
</feature>